<sequence>MSSWDVKGKFAIVTGAGSDIALRPEAEETLSRFPHPPKDGSPSAVFHQMDQSDWSQISETWDFALRTFGRVDLLCPGAGIWEPPTYTFRNPPGTSPQSKDDPKAAPGVYQIFAVNLMGPIRFVQPALDYWLQNKVAGNSLFVASLSA</sequence>
<dbReference type="InterPro" id="IPR036291">
    <property type="entry name" value="NAD(P)-bd_dom_sf"/>
</dbReference>
<evidence type="ECO:0000313" key="3">
    <source>
        <dbReference type="EMBL" id="CAJ2500442.1"/>
    </source>
</evidence>
<gene>
    <name evidence="3" type="ORF">KHLLAP_LOCUS910</name>
</gene>
<dbReference type="SUPFAM" id="SSF51735">
    <property type="entry name" value="NAD(P)-binding Rossmann-fold domains"/>
    <property type="match status" value="1"/>
</dbReference>
<dbReference type="PANTHER" id="PTHR44229">
    <property type="entry name" value="15-HYDROXYPROSTAGLANDIN DEHYDROGENASE [NAD(+)]"/>
    <property type="match status" value="1"/>
</dbReference>
<dbReference type="GO" id="GO:0005737">
    <property type="term" value="C:cytoplasm"/>
    <property type="evidence" value="ECO:0007669"/>
    <property type="project" value="TreeGrafter"/>
</dbReference>
<keyword evidence="2" id="KW-0560">Oxidoreductase</keyword>
<organism evidence="3 4">
    <name type="scientific">Anthostomella pinea</name>
    <dbReference type="NCBI Taxonomy" id="933095"/>
    <lineage>
        <taxon>Eukaryota</taxon>
        <taxon>Fungi</taxon>
        <taxon>Dikarya</taxon>
        <taxon>Ascomycota</taxon>
        <taxon>Pezizomycotina</taxon>
        <taxon>Sordariomycetes</taxon>
        <taxon>Xylariomycetidae</taxon>
        <taxon>Xylariales</taxon>
        <taxon>Xylariaceae</taxon>
        <taxon>Anthostomella</taxon>
    </lineage>
</organism>
<evidence type="ECO:0000256" key="2">
    <source>
        <dbReference type="ARBA" id="ARBA00023002"/>
    </source>
</evidence>
<accession>A0AAI8V9D8</accession>
<evidence type="ECO:0000256" key="1">
    <source>
        <dbReference type="ARBA" id="ARBA00006484"/>
    </source>
</evidence>
<dbReference type="Pfam" id="PF00106">
    <property type="entry name" value="adh_short"/>
    <property type="match status" value="1"/>
</dbReference>
<keyword evidence="4" id="KW-1185">Reference proteome</keyword>
<dbReference type="PANTHER" id="PTHR44229:SF4">
    <property type="entry name" value="15-HYDROXYPROSTAGLANDIN DEHYDROGENASE [NAD(+)]"/>
    <property type="match status" value="1"/>
</dbReference>
<protein>
    <submittedName>
        <fullName evidence="3">Uu.00g032950.m01.CDS01</fullName>
    </submittedName>
</protein>
<dbReference type="InterPro" id="IPR002347">
    <property type="entry name" value="SDR_fam"/>
</dbReference>
<name>A0AAI8V9D8_9PEZI</name>
<dbReference type="Proteomes" id="UP001295740">
    <property type="component" value="Unassembled WGS sequence"/>
</dbReference>
<dbReference type="EMBL" id="CAUWAG010000003">
    <property type="protein sequence ID" value="CAJ2500442.1"/>
    <property type="molecule type" value="Genomic_DNA"/>
</dbReference>
<comment type="similarity">
    <text evidence="1">Belongs to the short-chain dehydrogenases/reductases (SDR) family.</text>
</comment>
<reference evidence="3" key="1">
    <citation type="submission" date="2023-10" db="EMBL/GenBank/DDBJ databases">
        <authorList>
            <person name="Hackl T."/>
        </authorList>
    </citation>
    <scope>NUCLEOTIDE SEQUENCE</scope>
</reference>
<dbReference type="GO" id="GO:0016616">
    <property type="term" value="F:oxidoreductase activity, acting on the CH-OH group of donors, NAD or NADP as acceptor"/>
    <property type="evidence" value="ECO:0007669"/>
    <property type="project" value="TreeGrafter"/>
</dbReference>
<proteinExistence type="inferred from homology"/>
<dbReference type="AlphaFoldDB" id="A0AAI8V9D8"/>
<evidence type="ECO:0000313" key="4">
    <source>
        <dbReference type="Proteomes" id="UP001295740"/>
    </source>
</evidence>
<comment type="caution">
    <text evidence="3">The sequence shown here is derived from an EMBL/GenBank/DDBJ whole genome shotgun (WGS) entry which is preliminary data.</text>
</comment>
<dbReference type="Gene3D" id="3.40.50.720">
    <property type="entry name" value="NAD(P)-binding Rossmann-like Domain"/>
    <property type="match status" value="1"/>
</dbReference>